<organism evidence="18 19">
    <name type="scientific">Aspergillus steynii IBT 23096</name>
    <dbReference type="NCBI Taxonomy" id="1392250"/>
    <lineage>
        <taxon>Eukaryota</taxon>
        <taxon>Fungi</taxon>
        <taxon>Dikarya</taxon>
        <taxon>Ascomycota</taxon>
        <taxon>Pezizomycotina</taxon>
        <taxon>Eurotiomycetes</taxon>
        <taxon>Eurotiomycetidae</taxon>
        <taxon>Eurotiales</taxon>
        <taxon>Aspergillaceae</taxon>
        <taxon>Aspergillus</taxon>
        <taxon>Aspergillus subgen. Circumdati</taxon>
    </lineage>
</organism>
<dbReference type="STRING" id="1392250.A0A2I2G3V2"/>
<evidence type="ECO:0000256" key="13">
    <source>
        <dbReference type="ARBA" id="ARBA00056079"/>
    </source>
</evidence>
<feature type="region of interest" description="Disordered" evidence="16">
    <location>
        <begin position="610"/>
        <end position="630"/>
    </location>
</feature>
<dbReference type="InterPro" id="IPR014311">
    <property type="entry name" value="Guanine_deaminase"/>
</dbReference>
<keyword evidence="19" id="KW-1185">Reference proteome</keyword>
<dbReference type="PANTHER" id="PTHR11271">
    <property type="entry name" value="GUANINE DEAMINASE"/>
    <property type="match status" value="1"/>
</dbReference>
<dbReference type="InterPro" id="IPR011059">
    <property type="entry name" value="Metal-dep_hydrolase_composite"/>
</dbReference>
<feature type="region of interest" description="Disordered" evidence="16">
    <location>
        <begin position="1"/>
        <end position="50"/>
    </location>
</feature>
<evidence type="ECO:0000256" key="8">
    <source>
        <dbReference type="ARBA" id="ARBA00023015"/>
    </source>
</evidence>
<reference evidence="18 19" key="1">
    <citation type="submission" date="2016-12" db="EMBL/GenBank/DDBJ databases">
        <title>The genomes of Aspergillus section Nigri reveals drivers in fungal speciation.</title>
        <authorList>
            <consortium name="DOE Joint Genome Institute"/>
            <person name="Vesth T.C."/>
            <person name="Nybo J."/>
            <person name="Theobald S."/>
            <person name="Brandl J."/>
            <person name="Frisvad J.C."/>
            <person name="Nielsen K.F."/>
            <person name="Lyhne E.K."/>
            <person name="Kogle M.E."/>
            <person name="Kuo A."/>
            <person name="Riley R."/>
            <person name="Clum A."/>
            <person name="Nolan M."/>
            <person name="Lipzen A."/>
            <person name="Salamov A."/>
            <person name="Henrissat B."/>
            <person name="Wiebenga A."/>
            <person name="De Vries R.P."/>
            <person name="Grigoriev I.V."/>
            <person name="Mortensen U.H."/>
            <person name="Andersen M.R."/>
            <person name="Baker S.E."/>
        </authorList>
    </citation>
    <scope>NUCLEOTIDE SEQUENCE [LARGE SCALE GENOMIC DNA]</scope>
    <source>
        <strain evidence="18 19">IBT 23096</strain>
    </source>
</reference>
<dbReference type="RefSeq" id="XP_024702866.1">
    <property type="nucleotide sequence ID" value="XM_024851617.1"/>
</dbReference>
<keyword evidence="7" id="KW-0862">Zinc</keyword>
<dbReference type="GO" id="GO:0008892">
    <property type="term" value="F:guanine deaminase activity"/>
    <property type="evidence" value="ECO:0007669"/>
    <property type="project" value="UniProtKB-EC"/>
</dbReference>
<keyword evidence="10" id="KW-0804">Transcription</keyword>
<keyword evidence="8" id="KW-0805">Transcription regulation</keyword>
<evidence type="ECO:0000256" key="7">
    <source>
        <dbReference type="ARBA" id="ARBA00022833"/>
    </source>
</evidence>
<feature type="compositionally biased region" description="Low complexity" evidence="16">
    <location>
        <begin position="26"/>
        <end position="35"/>
    </location>
</feature>
<comment type="function">
    <text evidence="13">Catalyzes the hydrolytic deamination of guanine, producing xanthine and ammonia.</text>
</comment>
<dbReference type="InterPro" id="IPR051607">
    <property type="entry name" value="Metallo-dep_hydrolases"/>
</dbReference>
<dbReference type="Gene3D" id="3.20.20.140">
    <property type="entry name" value="Metal-dependent hydrolases"/>
    <property type="match status" value="1"/>
</dbReference>
<keyword evidence="11" id="KW-0539">Nucleus</keyword>
<comment type="cofactor">
    <cofactor evidence="1">
        <name>Zn(2+)</name>
        <dbReference type="ChEBI" id="CHEBI:29105"/>
    </cofactor>
</comment>
<dbReference type="VEuPathDB" id="FungiDB:P170DRAFT_456412"/>
<evidence type="ECO:0000256" key="3">
    <source>
        <dbReference type="ARBA" id="ARBA00006745"/>
    </source>
</evidence>
<dbReference type="Gene3D" id="2.30.40.10">
    <property type="entry name" value="Urease, subunit C, domain 1"/>
    <property type="match status" value="1"/>
</dbReference>
<gene>
    <name evidence="18" type="ORF">P170DRAFT_456412</name>
</gene>
<proteinExistence type="inferred from homology"/>
<keyword evidence="6" id="KW-0378">Hydrolase</keyword>
<evidence type="ECO:0000256" key="4">
    <source>
        <dbReference type="ARBA" id="ARBA00012781"/>
    </source>
</evidence>
<dbReference type="AlphaFoldDB" id="A0A2I2G3V2"/>
<dbReference type="InterPro" id="IPR006680">
    <property type="entry name" value="Amidohydro-rel"/>
</dbReference>
<evidence type="ECO:0000256" key="12">
    <source>
        <dbReference type="ARBA" id="ARBA00051148"/>
    </source>
</evidence>
<dbReference type="FunFam" id="4.10.240.10:FF:000019">
    <property type="entry name" value="C6 transcription factor, putative"/>
    <property type="match status" value="1"/>
</dbReference>
<dbReference type="Pfam" id="PF01979">
    <property type="entry name" value="Amidohydro_1"/>
    <property type="match status" value="1"/>
</dbReference>
<keyword evidence="9" id="KW-0238">DNA-binding</keyword>
<dbReference type="PROSITE" id="PS50048">
    <property type="entry name" value="ZN2_CY6_FUNGAL_2"/>
    <property type="match status" value="1"/>
</dbReference>
<dbReference type="Pfam" id="PF00172">
    <property type="entry name" value="Zn_clus"/>
    <property type="match status" value="1"/>
</dbReference>
<evidence type="ECO:0000256" key="10">
    <source>
        <dbReference type="ARBA" id="ARBA00023163"/>
    </source>
</evidence>
<evidence type="ECO:0000256" key="5">
    <source>
        <dbReference type="ARBA" id="ARBA00022723"/>
    </source>
</evidence>
<feature type="compositionally biased region" description="Pro residues" evidence="16">
    <location>
        <begin position="616"/>
        <end position="626"/>
    </location>
</feature>
<dbReference type="SMART" id="SM00906">
    <property type="entry name" value="Fungal_trans"/>
    <property type="match status" value="1"/>
</dbReference>
<dbReference type="FunFam" id="3.20.20.140:FF:000022">
    <property type="entry name" value="Guanine deaminase"/>
    <property type="match status" value="1"/>
</dbReference>
<dbReference type="GO" id="GO:0009893">
    <property type="term" value="P:positive regulation of metabolic process"/>
    <property type="evidence" value="ECO:0007669"/>
    <property type="project" value="UniProtKB-ARBA"/>
</dbReference>
<dbReference type="InterPro" id="IPR007219">
    <property type="entry name" value="XnlR_reg_dom"/>
</dbReference>
<evidence type="ECO:0000256" key="15">
    <source>
        <dbReference type="ARBA" id="ARBA00083147"/>
    </source>
</evidence>
<dbReference type="GO" id="GO:0005829">
    <property type="term" value="C:cytosol"/>
    <property type="evidence" value="ECO:0007669"/>
    <property type="project" value="TreeGrafter"/>
</dbReference>
<feature type="domain" description="Zn(2)-C6 fungal-type" evidence="17">
    <location>
        <begin position="59"/>
        <end position="89"/>
    </location>
</feature>
<evidence type="ECO:0000256" key="6">
    <source>
        <dbReference type="ARBA" id="ARBA00022801"/>
    </source>
</evidence>
<evidence type="ECO:0000256" key="1">
    <source>
        <dbReference type="ARBA" id="ARBA00001947"/>
    </source>
</evidence>
<evidence type="ECO:0000313" key="19">
    <source>
        <dbReference type="Proteomes" id="UP000234275"/>
    </source>
</evidence>
<accession>A0A2I2G3V2</accession>
<comment type="pathway">
    <text evidence="2">Purine metabolism; guanine degradation; xanthine from guanine: step 1/1.</text>
</comment>
<dbReference type="EC" id="3.5.4.3" evidence="4"/>
<dbReference type="UniPathway" id="UPA00603">
    <property type="reaction ID" value="UER00660"/>
</dbReference>
<feature type="compositionally biased region" description="Basic and acidic residues" evidence="16">
    <location>
        <begin position="1"/>
        <end position="10"/>
    </location>
</feature>
<dbReference type="GO" id="GO:0008270">
    <property type="term" value="F:zinc ion binding"/>
    <property type="evidence" value="ECO:0007669"/>
    <property type="project" value="InterPro"/>
</dbReference>
<dbReference type="PROSITE" id="PS00463">
    <property type="entry name" value="ZN2_CY6_FUNGAL_1"/>
    <property type="match status" value="1"/>
</dbReference>
<evidence type="ECO:0000256" key="11">
    <source>
        <dbReference type="ARBA" id="ARBA00023242"/>
    </source>
</evidence>
<dbReference type="Proteomes" id="UP000234275">
    <property type="component" value="Unassembled WGS sequence"/>
</dbReference>
<dbReference type="PANTHER" id="PTHR11271:SF49">
    <property type="entry name" value="GUANINE DEAMINASE"/>
    <property type="match status" value="1"/>
</dbReference>
<dbReference type="OrthoDB" id="194468at2759"/>
<name>A0A2I2G3V2_9EURO</name>
<dbReference type="CDD" id="cd12148">
    <property type="entry name" value="fungal_TF_MHR"/>
    <property type="match status" value="1"/>
</dbReference>
<dbReference type="GO" id="GO:0000981">
    <property type="term" value="F:DNA-binding transcription factor activity, RNA polymerase II-specific"/>
    <property type="evidence" value="ECO:0007669"/>
    <property type="project" value="InterPro"/>
</dbReference>
<dbReference type="GO" id="GO:0006351">
    <property type="term" value="P:DNA-templated transcription"/>
    <property type="evidence" value="ECO:0007669"/>
    <property type="project" value="InterPro"/>
</dbReference>
<dbReference type="SMART" id="SM00066">
    <property type="entry name" value="GAL4"/>
    <property type="match status" value="1"/>
</dbReference>
<protein>
    <recommendedName>
        <fullName evidence="14">Probable guanine deaminase</fullName>
        <ecNumber evidence="4">3.5.4.3</ecNumber>
    </recommendedName>
    <alternativeName>
        <fullName evidence="15">Guanine aminohydrolase</fullName>
    </alternativeName>
</protein>
<dbReference type="SUPFAM" id="SSF57701">
    <property type="entry name" value="Zn2/Cys6 DNA-binding domain"/>
    <property type="match status" value="1"/>
</dbReference>
<dbReference type="SUPFAM" id="SSF51556">
    <property type="entry name" value="Metallo-dependent hydrolases"/>
    <property type="match status" value="1"/>
</dbReference>
<comment type="similarity">
    <text evidence="3">Belongs to the metallo-dependent hydrolases superfamily. ATZ/TRZ family.</text>
</comment>
<dbReference type="InterPro" id="IPR032466">
    <property type="entry name" value="Metal_Hydrolase"/>
</dbReference>
<evidence type="ECO:0000259" key="17">
    <source>
        <dbReference type="PROSITE" id="PS50048"/>
    </source>
</evidence>
<evidence type="ECO:0000313" key="18">
    <source>
        <dbReference type="EMBL" id="PLB47564.1"/>
    </source>
</evidence>
<evidence type="ECO:0000256" key="2">
    <source>
        <dbReference type="ARBA" id="ARBA00004984"/>
    </source>
</evidence>
<evidence type="ECO:0000256" key="16">
    <source>
        <dbReference type="SAM" id="MobiDB-lite"/>
    </source>
</evidence>
<dbReference type="GO" id="GO:0006147">
    <property type="term" value="P:guanine catabolic process"/>
    <property type="evidence" value="ECO:0007669"/>
    <property type="project" value="UniProtKB-UniPathway"/>
</dbReference>
<dbReference type="Gene3D" id="4.10.240.10">
    <property type="entry name" value="Zn(2)-C6 fungal-type DNA-binding domain"/>
    <property type="match status" value="1"/>
</dbReference>
<evidence type="ECO:0000256" key="9">
    <source>
        <dbReference type="ARBA" id="ARBA00023125"/>
    </source>
</evidence>
<keyword evidence="5" id="KW-0479">Metal-binding</keyword>
<dbReference type="InterPro" id="IPR001138">
    <property type="entry name" value="Zn2Cys6_DnaBD"/>
</dbReference>
<evidence type="ECO:0000256" key="14">
    <source>
        <dbReference type="ARBA" id="ARBA00069860"/>
    </source>
</evidence>
<comment type="caution">
    <text evidence="18">The sequence shown here is derived from an EMBL/GenBank/DDBJ whole genome shotgun (WGS) entry which is preliminary data.</text>
</comment>
<sequence length="1141" mass="126383">MTNRDPEFRHQLGKFRLDSSLAPHTSSAPSPLLNSLPPPPHLASHVSSPSHRSKRVSTACDFCRKRKKKCDFRYPNCSACTRAGVRCTIPPPGPQVASASVPRDQLENLQNRVRWLEEVVRKKTGIPVADRPTGSPLDGEGDPDWWYQMPRMLMSRSNSMRPLAGTPASNSPASTSGVGTELPNVGEIFRDHLEHRRPSVARPPITSSTTSAPRVLRLASLEEAEQVASRYFDSMGYQYPFLHRSDFFPHLRRIYTGEAPTPEFHYTYHITIAIALLIGSSDGTQAMEFYRVSQETLPLALQNEDLAAVKALLSMALYTLFATTGPSVWHVLGTALRLATSLGLHKARPAASVIEEEMTKRAFWSLYNLDRLIASTLCRPLGIVDEDISVSLPREFNDDWTEAPGTSVMTIPVQVVRLRRIFSRIYRYLYNNQPPPPTNEVIVTLSHFRQELDDWRRNAPVYPPALLYSTSYYDYLYATTLLLMYRPSPRNPTPDAASIVSCGNASIQVIRSYWDSYSVGKLKWIWLTLSQTYYAGITILWCLNHDFLAVRDGRAPAWHPDDQTMRRAIQAVVVLLEEFGKRRPGVERLAETFRQQSTMIFSHLAYQQEQLGQQNPPQPPPPPPVSQQPHVLVAPPVPLAPVLDDVLLVNDPGNIPVMDPHLAQQLLSPLIFSFPSSPLFLFLSLLSPIFHPQNKMSHSIHGTLIHSLSPTTLEILPSTLLIISPSGSILSIHPSTSSSEIPSLLSRHSLTPSTCPTLTLSPSQFLIPGFIDTHTHAPQWSQRGLGRGLPLLTWLETLTFANESKAQDLAHARKLYTSCVKGGLRQGITTACYYASLHTPASLVLAQTCQQLGQRALVGKCNMDRHAPDWYVEDSVEESIRSTEEFIAGLKALDPGYELIKPVLTPRFAISCTDELLARLGELSAKYPDLPVQTHFNESKAEVQFTSELFPGARTETELYDGFGLLGERSILAHAIYLKEGEVERLRALGCGVAHCPVSNTCMDEFMVAPVREYLDRGVKVGLGTDCGGGFTSSMLEVMRQAYLVSVAAKSQSGGVKGALSTEEGFFMATLGGARVAGLEAKVGNFEVGKELDACLVDWAVEGVMADVDGDEIREVFEKFVMTGDDRNITGVWVKGRRVKG</sequence>
<comment type="catalytic activity">
    <reaction evidence="12">
        <text>guanine + H2O + H(+) = xanthine + NH4(+)</text>
        <dbReference type="Rhea" id="RHEA:14665"/>
        <dbReference type="ChEBI" id="CHEBI:15377"/>
        <dbReference type="ChEBI" id="CHEBI:15378"/>
        <dbReference type="ChEBI" id="CHEBI:16235"/>
        <dbReference type="ChEBI" id="CHEBI:17712"/>
        <dbReference type="ChEBI" id="CHEBI:28938"/>
        <dbReference type="EC" id="3.5.4.3"/>
    </reaction>
</comment>
<dbReference type="Pfam" id="PF04082">
    <property type="entry name" value="Fungal_trans"/>
    <property type="match status" value="1"/>
</dbReference>
<dbReference type="GeneID" id="36559316"/>
<dbReference type="CDD" id="cd00067">
    <property type="entry name" value="GAL4"/>
    <property type="match status" value="1"/>
</dbReference>
<dbReference type="GO" id="GO:0003677">
    <property type="term" value="F:DNA binding"/>
    <property type="evidence" value="ECO:0007669"/>
    <property type="project" value="UniProtKB-KW"/>
</dbReference>
<dbReference type="NCBIfam" id="TIGR02967">
    <property type="entry name" value="guan_deamin"/>
    <property type="match status" value="1"/>
</dbReference>
<dbReference type="InterPro" id="IPR036864">
    <property type="entry name" value="Zn2-C6_fun-type_DNA-bd_sf"/>
</dbReference>
<dbReference type="EMBL" id="MSFO01000005">
    <property type="protein sequence ID" value="PLB47564.1"/>
    <property type="molecule type" value="Genomic_DNA"/>
</dbReference>